<dbReference type="EMBL" id="FOXA01000026">
    <property type="protein sequence ID" value="SFQ01239.1"/>
    <property type="molecule type" value="Genomic_DNA"/>
</dbReference>
<reference evidence="2 3" key="1">
    <citation type="submission" date="2016-10" db="EMBL/GenBank/DDBJ databases">
        <authorList>
            <person name="de Groot N.N."/>
        </authorList>
    </citation>
    <scope>NUCLEOTIDE SEQUENCE [LARGE SCALE GENOMIC DNA]</scope>
    <source>
        <strain evidence="2 3">DSM 19547</strain>
    </source>
</reference>
<keyword evidence="1" id="KW-0472">Membrane</keyword>
<dbReference type="Proteomes" id="UP000199356">
    <property type="component" value="Unassembled WGS sequence"/>
</dbReference>
<evidence type="ECO:0000313" key="2">
    <source>
        <dbReference type="EMBL" id="SFQ01239.1"/>
    </source>
</evidence>
<keyword evidence="1" id="KW-0812">Transmembrane</keyword>
<evidence type="ECO:0000313" key="3">
    <source>
        <dbReference type="Proteomes" id="UP000199356"/>
    </source>
</evidence>
<dbReference type="RefSeq" id="WP_093424961.1">
    <property type="nucleotide sequence ID" value="NZ_FOXA01000026.1"/>
</dbReference>
<accession>A0A1I5V185</accession>
<name>A0A1I5V185_9RHOB</name>
<feature type="transmembrane region" description="Helical" evidence="1">
    <location>
        <begin position="94"/>
        <end position="115"/>
    </location>
</feature>
<dbReference type="AlphaFoldDB" id="A0A1I5V185"/>
<protein>
    <submittedName>
        <fullName evidence="2">Uncharacterized protein</fullName>
    </submittedName>
</protein>
<organism evidence="2 3">
    <name type="scientific">Tranquillimonas alkanivorans</name>
    <dbReference type="NCBI Taxonomy" id="441119"/>
    <lineage>
        <taxon>Bacteria</taxon>
        <taxon>Pseudomonadati</taxon>
        <taxon>Pseudomonadota</taxon>
        <taxon>Alphaproteobacteria</taxon>
        <taxon>Rhodobacterales</taxon>
        <taxon>Roseobacteraceae</taxon>
        <taxon>Tranquillimonas</taxon>
    </lineage>
</organism>
<sequence length="171" mass="18430">MDRRVETIIARLRRALEEERDDELGEVRQLLVAIALDPRRRPLAEELAQALRDPSGLGGNRLADRTAQMSEVIKEEVDRLDIEMDRLEEAKSGTWNYLVLGGAGGSLLGFAGALTAGTVSVSPPGAALLGIIALGAFGMRKRTHHKLEQAQKTKQGLEAIARVLDRAAAGG</sequence>
<keyword evidence="3" id="KW-1185">Reference proteome</keyword>
<gene>
    <name evidence="2" type="ORF">SAMN04488047_12612</name>
</gene>
<feature type="transmembrane region" description="Helical" evidence="1">
    <location>
        <begin position="121"/>
        <end position="139"/>
    </location>
</feature>
<evidence type="ECO:0000256" key="1">
    <source>
        <dbReference type="SAM" id="Phobius"/>
    </source>
</evidence>
<proteinExistence type="predicted"/>
<keyword evidence="1" id="KW-1133">Transmembrane helix</keyword>